<accession>A0A4Y7RCX8</accession>
<keyword evidence="2" id="KW-1185">Reference proteome</keyword>
<protein>
    <submittedName>
        <fullName evidence="1">Uncharacterized protein</fullName>
    </submittedName>
</protein>
<dbReference type="EMBL" id="QFGA01000002">
    <property type="protein sequence ID" value="TEB06177.1"/>
    <property type="molecule type" value="Genomic_DNA"/>
</dbReference>
<reference evidence="1 2" key="1">
    <citation type="journal article" date="2018" name="Environ. Microbiol.">
        <title>Novel energy conservation strategies and behaviour of Pelotomaculum schinkii driving syntrophic propionate catabolism.</title>
        <authorList>
            <person name="Hidalgo-Ahumada C.A.P."/>
            <person name="Nobu M.K."/>
            <person name="Narihiro T."/>
            <person name="Tamaki H."/>
            <person name="Liu W.T."/>
            <person name="Kamagata Y."/>
            <person name="Stams A.J.M."/>
            <person name="Imachi H."/>
            <person name="Sousa D.Z."/>
        </authorList>
    </citation>
    <scope>NUCLEOTIDE SEQUENCE [LARGE SCALE GENOMIC DNA]</scope>
    <source>
        <strain evidence="1 2">HH</strain>
    </source>
</reference>
<dbReference type="Proteomes" id="UP000298324">
    <property type="component" value="Unassembled WGS sequence"/>
</dbReference>
<organism evidence="1 2">
    <name type="scientific">Pelotomaculum schinkii</name>
    <dbReference type="NCBI Taxonomy" id="78350"/>
    <lineage>
        <taxon>Bacteria</taxon>
        <taxon>Bacillati</taxon>
        <taxon>Bacillota</taxon>
        <taxon>Clostridia</taxon>
        <taxon>Eubacteriales</taxon>
        <taxon>Desulfotomaculaceae</taxon>
        <taxon>Pelotomaculum</taxon>
    </lineage>
</organism>
<proteinExistence type="predicted"/>
<sequence length="60" mass="7021">MNMFYEIMNNCYKTGILIIRLNYAEGMNLLLPDLEIVADIHLGVKVMEISHKSMENTLYR</sequence>
<name>A0A4Y7RCX8_9FIRM</name>
<dbReference type="AlphaFoldDB" id="A0A4Y7RCX8"/>
<gene>
    <name evidence="1" type="ORF">Psch_03221</name>
</gene>
<comment type="caution">
    <text evidence="1">The sequence shown here is derived from an EMBL/GenBank/DDBJ whole genome shotgun (WGS) entry which is preliminary data.</text>
</comment>
<evidence type="ECO:0000313" key="2">
    <source>
        <dbReference type="Proteomes" id="UP000298324"/>
    </source>
</evidence>
<evidence type="ECO:0000313" key="1">
    <source>
        <dbReference type="EMBL" id="TEB06177.1"/>
    </source>
</evidence>